<protein>
    <submittedName>
        <fullName evidence="1">Uncharacterized protein</fullName>
    </submittedName>
</protein>
<feature type="non-terminal residue" evidence="1">
    <location>
        <position position="205"/>
    </location>
</feature>
<evidence type="ECO:0000313" key="1">
    <source>
        <dbReference type="EMBL" id="GAH86781.1"/>
    </source>
</evidence>
<name>X1IWF2_9ZZZZ</name>
<proteinExistence type="predicted"/>
<dbReference type="EMBL" id="BARU01042611">
    <property type="protein sequence ID" value="GAH86781.1"/>
    <property type="molecule type" value="Genomic_DNA"/>
</dbReference>
<feature type="non-terminal residue" evidence="1">
    <location>
        <position position="1"/>
    </location>
</feature>
<organism evidence="1">
    <name type="scientific">marine sediment metagenome</name>
    <dbReference type="NCBI Taxonomy" id="412755"/>
    <lineage>
        <taxon>unclassified sequences</taxon>
        <taxon>metagenomes</taxon>
        <taxon>ecological metagenomes</taxon>
    </lineage>
</organism>
<gene>
    <name evidence="1" type="ORF">S03H2_65441</name>
</gene>
<dbReference type="AlphaFoldDB" id="X1IWF2"/>
<sequence length="205" mass="23410">RIKGNEAFFRELNDLALSESRKQFAYLSQDMKQVHVRYEFPFFGDRGLITPFIEHSRPYPIKRVLGFVPSRSFTGLVIYAGAGKDNSNVGEAGEGYPAYGKNVKERIKPCFFPKLYDEDMNLILNPGMCEPEYLMKWGMVAYTDSVDEKAHLERIGVFPLRTMARGVFGKNSTDILIPNDIARKLLSREGNHELLKKGRILIIID</sequence>
<accession>X1IWF2</accession>
<comment type="caution">
    <text evidence="1">The sequence shown here is derived from an EMBL/GenBank/DDBJ whole genome shotgun (WGS) entry which is preliminary data.</text>
</comment>
<reference evidence="1" key="1">
    <citation type="journal article" date="2014" name="Front. Microbiol.">
        <title>High frequency of phylogenetically diverse reductive dehalogenase-homologous genes in deep subseafloor sedimentary metagenomes.</title>
        <authorList>
            <person name="Kawai M."/>
            <person name="Futagami T."/>
            <person name="Toyoda A."/>
            <person name="Takaki Y."/>
            <person name="Nishi S."/>
            <person name="Hori S."/>
            <person name="Arai W."/>
            <person name="Tsubouchi T."/>
            <person name="Morono Y."/>
            <person name="Uchiyama I."/>
            <person name="Ito T."/>
            <person name="Fujiyama A."/>
            <person name="Inagaki F."/>
            <person name="Takami H."/>
        </authorList>
    </citation>
    <scope>NUCLEOTIDE SEQUENCE</scope>
    <source>
        <strain evidence="1">Expedition CK06-06</strain>
    </source>
</reference>